<feature type="domain" description="HTH tetR-type" evidence="3">
    <location>
        <begin position="13"/>
        <end position="73"/>
    </location>
</feature>
<evidence type="ECO:0000313" key="5">
    <source>
        <dbReference type="Proteomes" id="UP000806528"/>
    </source>
</evidence>
<protein>
    <submittedName>
        <fullName evidence="4">TetR/AcrR family transcriptional regulator</fullName>
    </submittedName>
</protein>
<dbReference type="Proteomes" id="UP000806528">
    <property type="component" value="Unassembled WGS sequence"/>
</dbReference>
<dbReference type="InterPro" id="IPR036271">
    <property type="entry name" value="Tet_transcr_reg_TetR-rel_C_sf"/>
</dbReference>
<gene>
    <name evidence="4" type="ORF">IDM40_23830</name>
</gene>
<feature type="DNA-binding region" description="H-T-H motif" evidence="2">
    <location>
        <begin position="36"/>
        <end position="55"/>
    </location>
</feature>
<dbReference type="PRINTS" id="PR00455">
    <property type="entry name" value="HTHTETR"/>
</dbReference>
<name>A0ABR9PCX9_9ACTN</name>
<reference evidence="4 5" key="1">
    <citation type="submission" date="2020-09" db="EMBL/GenBank/DDBJ databases">
        <title>Diversity and distribution of actinomycetes associated with coral in the coast of Hainan.</title>
        <authorList>
            <person name="Li F."/>
        </authorList>
    </citation>
    <scope>NUCLEOTIDE SEQUENCE [LARGE SCALE GENOMIC DNA]</scope>
    <source>
        <strain evidence="4 5">HNM0947</strain>
    </source>
</reference>
<accession>A0ABR9PCX9</accession>
<evidence type="ECO:0000256" key="2">
    <source>
        <dbReference type="PROSITE-ProRule" id="PRU00335"/>
    </source>
</evidence>
<dbReference type="SUPFAM" id="SSF46689">
    <property type="entry name" value="Homeodomain-like"/>
    <property type="match status" value="1"/>
</dbReference>
<keyword evidence="1 2" id="KW-0238">DNA-binding</keyword>
<evidence type="ECO:0000259" key="3">
    <source>
        <dbReference type="PROSITE" id="PS50977"/>
    </source>
</evidence>
<dbReference type="Gene3D" id="1.10.357.10">
    <property type="entry name" value="Tetracycline Repressor, domain 2"/>
    <property type="match status" value="1"/>
</dbReference>
<dbReference type="Pfam" id="PF00440">
    <property type="entry name" value="TetR_N"/>
    <property type="match status" value="1"/>
</dbReference>
<dbReference type="InterPro" id="IPR009057">
    <property type="entry name" value="Homeodomain-like_sf"/>
</dbReference>
<sequence>MADQPVAERADAARNRHKILEAASRILAESGPEGLRMEEVASAAGVGVGTLYRRFGGQAGLAYALLDEKERELQTAVMTGPPPLGPGADPFPRLRAFLRELLHRVAHQGKLLVTAEMNRPHARFAGAYGVHHAHVSGLLRLARPDLDDRVMADALLAPLSATLVTYELEVGEHSLDGIEAVLDALVDGLEACAPR</sequence>
<dbReference type="PROSITE" id="PS50977">
    <property type="entry name" value="HTH_TETR_2"/>
    <property type="match status" value="1"/>
</dbReference>
<comment type="caution">
    <text evidence="4">The sequence shown here is derived from an EMBL/GenBank/DDBJ whole genome shotgun (WGS) entry which is preliminary data.</text>
</comment>
<dbReference type="PANTHER" id="PTHR30055:SF209">
    <property type="entry name" value="POSSIBLE TRANSCRIPTIONAL REGULATORY PROTEIN (PROBABLY TETR-FAMILY)"/>
    <property type="match status" value="1"/>
</dbReference>
<evidence type="ECO:0000313" key="4">
    <source>
        <dbReference type="EMBL" id="MBE3001702.1"/>
    </source>
</evidence>
<dbReference type="EMBL" id="JADBGI010000027">
    <property type="protein sequence ID" value="MBE3001702.1"/>
    <property type="molecule type" value="Genomic_DNA"/>
</dbReference>
<organism evidence="4 5">
    <name type="scientific">Nocardiopsis coralli</name>
    <dbReference type="NCBI Taxonomy" id="2772213"/>
    <lineage>
        <taxon>Bacteria</taxon>
        <taxon>Bacillati</taxon>
        <taxon>Actinomycetota</taxon>
        <taxon>Actinomycetes</taxon>
        <taxon>Streptosporangiales</taxon>
        <taxon>Nocardiopsidaceae</taxon>
        <taxon>Nocardiopsis</taxon>
    </lineage>
</organism>
<keyword evidence="5" id="KW-1185">Reference proteome</keyword>
<dbReference type="InterPro" id="IPR050109">
    <property type="entry name" value="HTH-type_TetR-like_transc_reg"/>
</dbReference>
<dbReference type="SUPFAM" id="SSF48498">
    <property type="entry name" value="Tetracyclin repressor-like, C-terminal domain"/>
    <property type="match status" value="1"/>
</dbReference>
<proteinExistence type="predicted"/>
<dbReference type="PANTHER" id="PTHR30055">
    <property type="entry name" value="HTH-TYPE TRANSCRIPTIONAL REGULATOR RUTR"/>
    <property type="match status" value="1"/>
</dbReference>
<dbReference type="InterPro" id="IPR001647">
    <property type="entry name" value="HTH_TetR"/>
</dbReference>
<evidence type="ECO:0000256" key="1">
    <source>
        <dbReference type="ARBA" id="ARBA00023125"/>
    </source>
</evidence>